<evidence type="ECO:0000313" key="3">
    <source>
        <dbReference type="EMBL" id="GAK44316.1"/>
    </source>
</evidence>
<keyword evidence="2" id="KW-0812">Transmembrane</keyword>
<evidence type="ECO:0000256" key="2">
    <source>
        <dbReference type="SAM" id="Phobius"/>
    </source>
</evidence>
<feature type="compositionally biased region" description="Basic and acidic residues" evidence="1">
    <location>
        <begin position="111"/>
        <end position="124"/>
    </location>
</feature>
<dbReference type="STRING" id="1333998.M2A_0815"/>
<dbReference type="eggNOG" id="COG2861">
    <property type="taxonomic scope" value="Bacteria"/>
</dbReference>
<dbReference type="InterPro" id="IPR011330">
    <property type="entry name" value="Glyco_hydro/deAcase_b/a-brl"/>
</dbReference>
<protein>
    <submittedName>
        <fullName evidence="3">Conserved protein</fullName>
    </submittedName>
</protein>
<reference evidence="3 4" key="1">
    <citation type="submission" date="2014-07" db="EMBL/GenBank/DDBJ databases">
        <title>Tepidicaulis marinum gen. nov., sp. nov., a novel marine bacterium denitrifying nitrate to nitrous oxide strictly under microaerobic conditions.</title>
        <authorList>
            <person name="Takeuchi M."/>
            <person name="Yamagishi T."/>
            <person name="Kamagata Y."/>
            <person name="Oshima K."/>
            <person name="Hattori M."/>
            <person name="Katayama T."/>
            <person name="Hanada S."/>
            <person name="Tamaki H."/>
            <person name="Marumo K."/>
            <person name="Maeda H."/>
            <person name="Nedachi M."/>
            <person name="Iwasaki W."/>
            <person name="Suwa Y."/>
            <person name="Sakata S."/>
        </authorList>
    </citation>
    <scope>NUCLEOTIDE SEQUENCE [LARGE SCALE GENOMIC DNA]</scope>
    <source>
        <strain evidence="3 4">MA2</strain>
    </source>
</reference>
<feature type="region of interest" description="Disordered" evidence="1">
    <location>
        <begin position="97"/>
        <end position="146"/>
    </location>
</feature>
<comment type="caution">
    <text evidence="3">The sequence shown here is derived from an EMBL/GenBank/DDBJ whole genome shotgun (WGS) entry which is preliminary data.</text>
</comment>
<feature type="region of interest" description="Disordered" evidence="1">
    <location>
        <begin position="1"/>
        <end position="21"/>
    </location>
</feature>
<sequence length="417" mass="44661">MSTDDDNAAEETAGQDPWLKERLQQRRALAKRQGRFSPLLVTALAVALVYAALAGWLALSEPEKAKSPEIIIALGPEPDPPANGKRTSEGEDLSKLLRRAGPDLPPPMPLTEKKTEEPAAEKAPAETLIPQEPEPEEGAEKAQEEAARALAKAPIEALTKESKYGPLPVIGADGTRPWQAYARPQEPIEGPAAALVIGGLGISESATANAIEKLPAEVSLAFAPYGRNLQRWIDEARADGHEVLLELPMEPFDYPNNDPGPYTLLTGASAADNLDRLDWLLSRFTGYVGVLPYQGARFTAEKGAMMPIIEALSARGLLYIDAGVGRRSVAGELASENAMPWASGDRLIDPALRENIIETSLDNLTEDAGKQGTAIGTGSGFPITVEKALEWTQTLEEAGITLIPVSAAVKRKMEKTQ</sequence>
<dbReference type="PANTHER" id="PTHR30105">
    <property type="entry name" value="UNCHARACTERIZED YIBQ-RELATED"/>
    <property type="match status" value="1"/>
</dbReference>
<keyword evidence="4" id="KW-1185">Reference proteome</keyword>
<gene>
    <name evidence="3" type="ORF">M2A_0815</name>
</gene>
<dbReference type="SUPFAM" id="SSF88713">
    <property type="entry name" value="Glycoside hydrolase/deacetylase"/>
    <property type="match status" value="1"/>
</dbReference>
<dbReference type="PANTHER" id="PTHR30105:SF2">
    <property type="entry name" value="DIVERGENT POLYSACCHARIDE DEACETYLASE SUPERFAMILY"/>
    <property type="match status" value="1"/>
</dbReference>
<proteinExistence type="predicted"/>
<dbReference type="CDD" id="cd10936">
    <property type="entry name" value="CE4_DAC2"/>
    <property type="match status" value="1"/>
</dbReference>
<evidence type="ECO:0000313" key="4">
    <source>
        <dbReference type="Proteomes" id="UP000028702"/>
    </source>
</evidence>
<dbReference type="Gene3D" id="3.20.20.370">
    <property type="entry name" value="Glycoside hydrolase/deacetylase"/>
    <property type="match status" value="1"/>
</dbReference>
<keyword evidence="2" id="KW-0472">Membrane</keyword>
<feature type="transmembrane region" description="Helical" evidence="2">
    <location>
        <begin position="36"/>
        <end position="59"/>
    </location>
</feature>
<keyword evidence="2" id="KW-1133">Transmembrane helix</keyword>
<dbReference type="Pfam" id="PF04748">
    <property type="entry name" value="Polysacc_deac_2"/>
    <property type="match status" value="1"/>
</dbReference>
<dbReference type="GO" id="GO:0005975">
    <property type="term" value="P:carbohydrate metabolic process"/>
    <property type="evidence" value="ECO:0007669"/>
    <property type="project" value="InterPro"/>
</dbReference>
<dbReference type="AlphaFoldDB" id="A0A081B8E8"/>
<organism evidence="3 4">
    <name type="scientific">Tepidicaulis marinus</name>
    <dbReference type="NCBI Taxonomy" id="1333998"/>
    <lineage>
        <taxon>Bacteria</taxon>
        <taxon>Pseudomonadati</taxon>
        <taxon>Pseudomonadota</taxon>
        <taxon>Alphaproteobacteria</taxon>
        <taxon>Hyphomicrobiales</taxon>
        <taxon>Parvibaculaceae</taxon>
        <taxon>Tepidicaulis</taxon>
    </lineage>
</organism>
<accession>A0A081B8E8</accession>
<dbReference type="EMBL" id="BBIO01000003">
    <property type="protein sequence ID" value="GAK44316.1"/>
    <property type="molecule type" value="Genomic_DNA"/>
</dbReference>
<name>A0A081B8E8_9HYPH</name>
<dbReference type="Proteomes" id="UP000028702">
    <property type="component" value="Unassembled WGS sequence"/>
</dbReference>
<dbReference type="InterPro" id="IPR006837">
    <property type="entry name" value="Divergent_DAC"/>
</dbReference>
<evidence type="ECO:0000256" key="1">
    <source>
        <dbReference type="SAM" id="MobiDB-lite"/>
    </source>
</evidence>
<dbReference type="RefSeq" id="WP_052379189.1">
    <property type="nucleotide sequence ID" value="NZ_BBIO01000003.1"/>
</dbReference>